<dbReference type="AlphaFoldDB" id="A0A9P8ACL3"/>
<name>A0A9P8ACL3_9AGAR</name>
<evidence type="ECO:0000313" key="1">
    <source>
        <dbReference type="EMBL" id="KAG7096628.1"/>
    </source>
</evidence>
<organism evidence="1 2">
    <name type="scientific">Marasmius oreades</name>
    <name type="common">fairy-ring Marasmius</name>
    <dbReference type="NCBI Taxonomy" id="181124"/>
    <lineage>
        <taxon>Eukaryota</taxon>
        <taxon>Fungi</taxon>
        <taxon>Dikarya</taxon>
        <taxon>Basidiomycota</taxon>
        <taxon>Agaricomycotina</taxon>
        <taxon>Agaricomycetes</taxon>
        <taxon>Agaricomycetidae</taxon>
        <taxon>Agaricales</taxon>
        <taxon>Marasmiineae</taxon>
        <taxon>Marasmiaceae</taxon>
        <taxon>Marasmius</taxon>
    </lineage>
</organism>
<dbReference type="EMBL" id="CM032182">
    <property type="protein sequence ID" value="KAG7096628.1"/>
    <property type="molecule type" value="Genomic_DNA"/>
</dbReference>
<dbReference type="GeneID" id="66073121"/>
<dbReference type="KEGG" id="more:E1B28_004045"/>
<proteinExistence type="predicted"/>
<reference evidence="1" key="1">
    <citation type="journal article" date="2021" name="Genome Biol. Evol.">
        <title>The assembled and annotated genome of the fairy-ring fungus Marasmius oreades.</title>
        <authorList>
            <person name="Hiltunen M."/>
            <person name="Ament-Velasquez S.L."/>
            <person name="Johannesson H."/>
        </authorList>
    </citation>
    <scope>NUCLEOTIDE SEQUENCE</scope>
    <source>
        <strain evidence="1">03SP1</strain>
    </source>
</reference>
<accession>A0A9P8ACL3</accession>
<dbReference type="RefSeq" id="XP_043013098.1">
    <property type="nucleotide sequence ID" value="XM_043148499.1"/>
</dbReference>
<protein>
    <submittedName>
        <fullName evidence="1">Uncharacterized protein</fullName>
    </submittedName>
</protein>
<dbReference type="Proteomes" id="UP001049176">
    <property type="component" value="Chromosome 2"/>
</dbReference>
<gene>
    <name evidence="1" type="ORF">E1B28_004045</name>
</gene>
<sequence>MAMNIMRAVRPSNITFQSTRTTPRFRKSIALAGFRLNSDTHAGVTLYVLSNRSQNLLDKSKDPEFLQQVRDVFDLDAKKEFFWERLGKYQVLREF</sequence>
<comment type="caution">
    <text evidence="1">The sequence shown here is derived from an EMBL/GenBank/DDBJ whole genome shotgun (WGS) entry which is preliminary data.</text>
</comment>
<evidence type="ECO:0000313" key="2">
    <source>
        <dbReference type="Proteomes" id="UP001049176"/>
    </source>
</evidence>
<dbReference type="OrthoDB" id="10510242at2759"/>
<keyword evidence="2" id="KW-1185">Reference proteome</keyword>